<reference evidence="1" key="1">
    <citation type="journal article" date="2021" name="Proc. Natl. Acad. Sci. U.S.A.">
        <title>A Catalog of Tens of Thousands of Viruses from Human Metagenomes Reveals Hidden Associations with Chronic Diseases.</title>
        <authorList>
            <person name="Tisza M.J."/>
            <person name="Buck C.B."/>
        </authorList>
    </citation>
    <scope>NUCLEOTIDE SEQUENCE</scope>
    <source>
        <strain evidence="1">Ctshb19</strain>
    </source>
</reference>
<protein>
    <submittedName>
        <fullName evidence="1">Uncharacterized protein</fullName>
    </submittedName>
</protein>
<accession>A0A8S5UGF1</accession>
<dbReference type="EMBL" id="BK016086">
    <property type="protein sequence ID" value="DAF93474.1"/>
    <property type="molecule type" value="Genomic_DNA"/>
</dbReference>
<proteinExistence type="predicted"/>
<evidence type="ECO:0000313" key="1">
    <source>
        <dbReference type="EMBL" id="DAF93474.1"/>
    </source>
</evidence>
<name>A0A8S5UGF1_9CAUD</name>
<organism evidence="1">
    <name type="scientific">Myoviridae sp. ctshb19</name>
    <dbReference type="NCBI Taxonomy" id="2825194"/>
    <lineage>
        <taxon>Viruses</taxon>
        <taxon>Duplodnaviria</taxon>
        <taxon>Heunggongvirae</taxon>
        <taxon>Uroviricota</taxon>
        <taxon>Caudoviricetes</taxon>
    </lineage>
</organism>
<sequence>MKVQKIHDPKTFDYIGLIGKQVDQLDEVSRDAWRRVRDWMVSGHPVNDLPKRSKQVVTGRIQRNTWQSALFDNLPKPRWLKTRWPQGVGKTAFNPYENMVDHSLDSPFAFLRNHAIQLDCSDLEKRFAEFEEGIEKTRESMRLNPRMPILGFRDSMLNGGLAPGQWPAVHARPWHAQPHQMMMLRRLQELGKPVVVSLEDSEAQPDWEELIKKLNLTMFDSISPMTPKRSTGMRVVRTKMRPTVNSDYHFDFEFTGRFDFKFAALDDESFAPLYEKERKKYKHKDAVNRILKRYRGDRKEAALSLERVGAAYEKEFKAKKNADKSAE</sequence>